<keyword evidence="1 2" id="KW-0732">Signal</keyword>
<evidence type="ECO:0000259" key="3">
    <source>
        <dbReference type="Pfam" id="PF11611"/>
    </source>
</evidence>
<dbReference type="EMBL" id="CP011232">
    <property type="protein sequence ID" value="AKI96557.1"/>
    <property type="molecule type" value="Genomic_DNA"/>
</dbReference>
<dbReference type="Proteomes" id="UP000035159">
    <property type="component" value="Chromosome"/>
</dbReference>
<evidence type="ECO:0000313" key="5">
    <source>
        <dbReference type="Proteomes" id="UP000035159"/>
    </source>
</evidence>
<gene>
    <name evidence="4" type="ORF">IX53_00550</name>
</gene>
<keyword evidence="5" id="KW-1185">Reference proteome</keyword>
<dbReference type="AlphaFoldDB" id="A0A0G2Z4S9"/>
<reference evidence="4 5" key="1">
    <citation type="submission" date="2015-04" db="EMBL/GenBank/DDBJ databases">
        <title>Complete Genome Sequence of Kosmotoga pacifica SLHLJ1.</title>
        <authorList>
            <person name="Jiang L.J."/>
            <person name="Shao Z.Z."/>
            <person name="Jebbar M."/>
        </authorList>
    </citation>
    <scope>NUCLEOTIDE SEQUENCE [LARGE SCALE GENOMIC DNA]</scope>
    <source>
        <strain evidence="4 5">SLHLJ1</strain>
    </source>
</reference>
<dbReference type="Gene3D" id="2.60.40.1240">
    <property type="match status" value="1"/>
</dbReference>
<accession>A0A0G2Z4S9</accession>
<dbReference type="STRING" id="1330330.IX53_00550"/>
<dbReference type="InterPro" id="IPR029051">
    <property type="entry name" value="DUF4352"/>
</dbReference>
<feature type="domain" description="DUF4352" evidence="3">
    <location>
        <begin position="87"/>
        <end position="168"/>
    </location>
</feature>
<dbReference type="RefSeq" id="WP_047753692.1">
    <property type="nucleotide sequence ID" value="NZ_CAJUHA010000002.1"/>
</dbReference>
<dbReference type="PATRIC" id="fig|1330330.3.peg.104"/>
<evidence type="ECO:0000256" key="1">
    <source>
        <dbReference type="ARBA" id="ARBA00022729"/>
    </source>
</evidence>
<sequence length="183" mass="21292">MRKASLFFVFLVLMLSLHAFSSMYAVTTDNQIVLLKDDGTWEAVKEAVDKYGIPKVQIDVPFVFENIAITIKNIFKYGDCIIFDFFIFNNSDEMISMDYISFDLRDIEGFNYDLRTYSSEAPEKYINRRLNGKIRPHGSLRGYLFLEISEDIELNELYVNHSDFFSSKTAVVSIRDIKIETLK</sequence>
<feature type="signal peptide" evidence="2">
    <location>
        <begin position="1"/>
        <end position="19"/>
    </location>
</feature>
<dbReference type="InterPro" id="IPR029050">
    <property type="entry name" value="Immunoprotect_excell_Ig-like"/>
</dbReference>
<organism evidence="4 5">
    <name type="scientific">Kosmotoga pacifica</name>
    <dbReference type="NCBI Taxonomy" id="1330330"/>
    <lineage>
        <taxon>Bacteria</taxon>
        <taxon>Thermotogati</taxon>
        <taxon>Thermotogota</taxon>
        <taxon>Thermotogae</taxon>
        <taxon>Kosmotogales</taxon>
        <taxon>Kosmotogaceae</taxon>
        <taxon>Kosmotoga</taxon>
    </lineage>
</organism>
<dbReference type="Pfam" id="PF11611">
    <property type="entry name" value="DUF4352"/>
    <property type="match status" value="1"/>
</dbReference>
<evidence type="ECO:0000256" key="2">
    <source>
        <dbReference type="SAM" id="SignalP"/>
    </source>
</evidence>
<evidence type="ECO:0000313" key="4">
    <source>
        <dbReference type="EMBL" id="AKI96557.1"/>
    </source>
</evidence>
<protein>
    <recommendedName>
        <fullName evidence="3">DUF4352 domain-containing protein</fullName>
    </recommendedName>
</protein>
<dbReference type="KEGG" id="kpf:IX53_00550"/>
<name>A0A0G2Z4S9_9BACT</name>
<proteinExistence type="predicted"/>
<feature type="chain" id="PRO_5002550717" description="DUF4352 domain-containing protein" evidence="2">
    <location>
        <begin position="20"/>
        <end position="183"/>
    </location>
</feature>